<reference evidence="2" key="1">
    <citation type="journal article" date="2019" name="Int. J. Syst. Evol. Microbiol.">
        <title>The Global Catalogue of Microorganisms (GCM) 10K type strain sequencing project: providing services to taxonomists for standard genome sequencing and annotation.</title>
        <authorList>
            <consortium name="The Broad Institute Genomics Platform"/>
            <consortium name="The Broad Institute Genome Sequencing Center for Infectious Disease"/>
            <person name="Wu L."/>
            <person name="Ma J."/>
        </authorList>
    </citation>
    <scope>NUCLEOTIDE SEQUENCE [LARGE SCALE GENOMIC DNA]</scope>
    <source>
        <strain evidence="2">CGMCC 1.15067</strain>
    </source>
</reference>
<accession>A0ABW4UZV2</accession>
<comment type="caution">
    <text evidence="1">The sequence shown here is derived from an EMBL/GenBank/DDBJ whole genome shotgun (WGS) entry which is preliminary data.</text>
</comment>
<dbReference type="InterPro" id="IPR045390">
    <property type="entry name" value="ABC-3C_MC3"/>
</dbReference>
<sequence>MTSVDILSMTNPALNSLLLRNFIKGYNTNLKSCPFLLLFLPLPFVLSESTRKTFKGTNSATGLYTWLTRNQNLLINLNNRIEMSSSITRNAIIFGCYNQLLVINEDGTLNAINKGITINKLKNSSVEVTEMLDTSKRLGCWFSQIESTTNIFNSLGLTL</sequence>
<dbReference type="RefSeq" id="WP_204825340.1">
    <property type="nucleotide sequence ID" value="NZ_JBHUGF010000010.1"/>
</dbReference>
<organism evidence="1 2">
    <name type="scientific">Paenibacillus nicotianae</name>
    <dbReference type="NCBI Taxonomy" id="1526551"/>
    <lineage>
        <taxon>Bacteria</taxon>
        <taxon>Bacillati</taxon>
        <taxon>Bacillota</taxon>
        <taxon>Bacilli</taxon>
        <taxon>Bacillales</taxon>
        <taxon>Paenibacillaceae</taxon>
        <taxon>Paenibacillus</taxon>
    </lineage>
</organism>
<name>A0ABW4UZV2_9BACL</name>
<dbReference type="Proteomes" id="UP001597403">
    <property type="component" value="Unassembled WGS sequence"/>
</dbReference>
<dbReference type="Pfam" id="PF20131">
    <property type="entry name" value="MC3"/>
    <property type="match status" value="1"/>
</dbReference>
<dbReference type="EMBL" id="JBHUGF010000010">
    <property type="protein sequence ID" value="MFD1991624.1"/>
    <property type="molecule type" value="Genomic_DNA"/>
</dbReference>
<proteinExistence type="predicted"/>
<evidence type="ECO:0000313" key="1">
    <source>
        <dbReference type="EMBL" id="MFD1991624.1"/>
    </source>
</evidence>
<protein>
    <submittedName>
        <fullName evidence="1">Three component ABC system middle component</fullName>
    </submittedName>
</protein>
<keyword evidence="2" id="KW-1185">Reference proteome</keyword>
<gene>
    <name evidence="1" type="ORF">ACFSGI_16775</name>
</gene>
<evidence type="ECO:0000313" key="2">
    <source>
        <dbReference type="Proteomes" id="UP001597403"/>
    </source>
</evidence>